<evidence type="ECO:0000256" key="4">
    <source>
        <dbReference type="ARBA" id="ARBA00022801"/>
    </source>
</evidence>
<sequence>MLSSDRTRCDERNPFRGVVDLRRYRGGVSRDKPLGFDLQTDQATSARMQRQRRRDTSIEVALRSRLHEAGLRYRIHQRPLPGLRREADIVFRRAKVAVFVDGCFWHGCPLHSTKPKRNNDFWAAKIEGNSARDRATDEALRDAGWVPVRVWEHESAEEAAATVRQIVESRSGRS</sequence>
<dbReference type="CDD" id="cd00221">
    <property type="entry name" value="Vsr"/>
    <property type="match status" value="1"/>
</dbReference>
<gene>
    <name evidence="7" type="ORF">D8S82_12620</name>
</gene>
<dbReference type="GO" id="GO:0004519">
    <property type="term" value="F:endonuclease activity"/>
    <property type="evidence" value="ECO:0007669"/>
    <property type="project" value="UniProtKB-KW"/>
</dbReference>
<evidence type="ECO:0000256" key="6">
    <source>
        <dbReference type="ARBA" id="ARBA00029466"/>
    </source>
</evidence>
<name>A0A544W1N6_9MYCO</name>
<comment type="similarity">
    <text evidence="6">Belongs to the Vsr family.</text>
</comment>
<dbReference type="Pfam" id="PF03852">
    <property type="entry name" value="Vsr"/>
    <property type="match status" value="1"/>
</dbReference>
<evidence type="ECO:0000313" key="8">
    <source>
        <dbReference type="Proteomes" id="UP000315759"/>
    </source>
</evidence>
<evidence type="ECO:0000313" key="7">
    <source>
        <dbReference type="EMBL" id="TQR86156.1"/>
    </source>
</evidence>
<keyword evidence="4" id="KW-0378">Hydrolase</keyword>
<proteinExistence type="inferred from homology"/>
<dbReference type="AlphaFoldDB" id="A0A544W1N6"/>
<dbReference type="GO" id="GO:0006298">
    <property type="term" value="P:mismatch repair"/>
    <property type="evidence" value="ECO:0007669"/>
    <property type="project" value="InterPro"/>
</dbReference>
<dbReference type="GO" id="GO:0016787">
    <property type="term" value="F:hydrolase activity"/>
    <property type="evidence" value="ECO:0007669"/>
    <property type="project" value="UniProtKB-KW"/>
</dbReference>
<dbReference type="Gene3D" id="3.40.960.10">
    <property type="entry name" value="VSR Endonuclease"/>
    <property type="match status" value="1"/>
</dbReference>
<accession>A0A544W1N6</accession>
<keyword evidence="8" id="KW-1185">Reference proteome</keyword>
<comment type="caution">
    <text evidence="7">The sequence shown here is derived from an EMBL/GenBank/DDBJ whole genome shotgun (WGS) entry which is preliminary data.</text>
</comment>
<protein>
    <submittedName>
        <fullName evidence="7">Very short patch repair endonuclease</fullName>
    </submittedName>
</protein>
<dbReference type="EMBL" id="VIFX01000014">
    <property type="protein sequence ID" value="TQR86156.1"/>
    <property type="molecule type" value="Genomic_DNA"/>
</dbReference>
<keyword evidence="1" id="KW-0540">Nuclease</keyword>
<keyword evidence="2 7" id="KW-0255">Endonuclease</keyword>
<keyword evidence="3" id="KW-0227">DNA damage</keyword>
<dbReference type="InterPro" id="IPR004603">
    <property type="entry name" value="DNA_mismatch_endonuc_vsr"/>
</dbReference>
<evidence type="ECO:0000256" key="3">
    <source>
        <dbReference type="ARBA" id="ARBA00022763"/>
    </source>
</evidence>
<dbReference type="SUPFAM" id="SSF52980">
    <property type="entry name" value="Restriction endonuclease-like"/>
    <property type="match status" value="1"/>
</dbReference>
<dbReference type="NCBIfam" id="TIGR00632">
    <property type="entry name" value="vsr"/>
    <property type="match status" value="1"/>
</dbReference>
<reference evidence="7 8" key="1">
    <citation type="submission" date="2018-10" db="EMBL/GenBank/DDBJ databases">
        <title>Draft genome of Mycobacterium hodleri strain B.</title>
        <authorList>
            <person name="Amande T.J."/>
            <person name="Mcgenity T.J."/>
        </authorList>
    </citation>
    <scope>NUCLEOTIDE SEQUENCE [LARGE SCALE GENOMIC DNA]</scope>
    <source>
        <strain evidence="7 8">B</strain>
    </source>
</reference>
<evidence type="ECO:0000256" key="2">
    <source>
        <dbReference type="ARBA" id="ARBA00022759"/>
    </source>
</evidence>
<evidence type="ECO:0000256" key="5">
    <source>
        <dbReference type="ARBA" id="ARBA00023204"/>
    </source>
</evidence>
<dbReference type="InterPro" id="IPR011335">
    <property type="entry name" value="Restrct_endonuc-II-like"/>
</dbReference>
<dbReference type="Proteomes" id="UP000315759">
    <property type="component" value="Unassembled WGS sequence"/>
</dbReference>
<organism evidence="7 8">
    <name type="scientific">Mycolicibacterium hodleri</name>
    <dbReference type="NCBI Taxonomy" id="49897"/>
    <lineage>
        <taxon>Bacteria</taxon>
        <taxon>Bacillati</taxon>
        <taxon>Actinomycetota</taxon>
        <taxon>Actinomycetes</taxon>
        <taxon>Mycobacteriales</taxon>
        <taxon>Mycobacteriaceae</taxon>
        <taxon>Mycolicibacterium</taxon>
    </lineage>
</organism>
<keyword evidence="5" id="KW-0234">DNA repair</keyword>
<evidence type="ECO:0000256" key="1">
    <source>
        <dbReference type="ARBA" id="ARBA00022722"/>
    </source>
</evidence>